<dbReference type="OrthoDB" id="5678283at2"/>
<evidence type="ECO:0000259" key="2">
    <source>
        <dbReference type="Pfam" id="PF23572"/>
    </source>
</evidence>
<dbReference type="RefSeq" id="WP_141427781.1">
    <property type="nucleotide sequence ID" value="NZ_AP019736.1"/>
</dbReference>
<dbReference type="GO" id="GO:0016881">
    <property type="term" value="F:acid-amino acid ligase activity"/>
    <property type="evidence" value="ECO:0007669"/>
    <property type="project" value="TreeGrafter"/>
</dbReference>
<evidence type="ECO:0000313" key="4">
    <source>
        <dbReference type="Proteomes" id="UP000319374"/>
    </source>
</evidence>
<dbReference type="InterPro" id="IPR055378">
    <property type="entry name" value="GH3_C"/>
</dbReference>
<organism evidence="3 4">
    <name type="scientific">Alistipes dispar</name>
    <dbReference type="NCBI Taxonomy" id="2585119"/>
    <lineage>
        <taxon>Bacteria</taxon>
        <taxon>Pseudomonadati</taxon>
        <taxon>Bacteroidota</taxon>
        <taxon>Bacteroidia</taxon>
        <taxon>Bacteroidales</taxon>
        <taxon>Rikenellaceae</taxon>
        <taxon>Alistipes</taxon>
    </lineage>
</organism>
<accession>A0A4Y1WY84</accession>
<reference evidence="4" key="1">
    <citation type="submission" date="2019-06" db="EMBL/GenBank/DDBJ databases">
        <title>Alistipes onderdonkii subsp. vulgaris subsp. nov., Alistipes dispar sp. nov. and Alistipes communis sp. nov., isolated from human faeces, and creation of Alistipes onderdonkii subsp. onderdonkii subsp. nov.</title>
        <authorList>
            <person name="Sakamoto M."/>
            <person name="Ikeyama N."/>
            <person name="Ogata Y."/>
            <person name="Suda W."/>
            <person name="Iino T."/>
            <person name="Hattori M."/>
            <person name="Ohkuma M."/>
        </authorList>
    </citation>
    <scope>NUCLEOTIDE SEQUENCE [LARGE SCALE GENOMIC DNA]</scope>
    <source>
        <strain evidence="4">5CPEGH6</strain>
    </source>
</reference>
<proteinExistence type="predicted"/>
<dbReference type="PANTHER" id="PTHR31901">
    <property type="entry name" value="GH3 DOMAIN-CONTAINING PROTEIN"/>
    <property type="match status" value="1"/>
</dbReference>
<dbReference type="Pfam" id="PF23571">
    <property type="entry name" value="GH3_M"/>
    <property type="match status" value="1"/>
</dbReference>
<name>A0A4Y1WY84_9BACT</name>
<dbReference type="GeneID" id="98672527"/>
<feature type="domain" description="GH3 C-terminal" evidence="2">
    <location>
        <begin position="371"/>
        <end position="476"/>
    </location>
</feature>
<dbReference type="PANTHER" id="PTHR31901:SF9">
    <property type="entry name" value="GH3 DOMAIN-CONTAINING PROTEIN"/>
    <property type="match status" value="1"/>
</dbReference>
<dbReference type="Gene3D" id="3.40.50.12780">
    <property type="entry name" value="N-terminal domain of ligase-like"/>
    <property type="match status" value="1"/>
</dbReference>
<dbReference type="GO" id="GO:0005737">
    <property type="term" value="C:cytoplasm"/>
    <property type="evidence" value="ECO:0007669"/>
    <property type="project" value="TreeGrafter"/>
</dbReference>
<dbReference type="InterPro" id="IPR042099">
    <property type="entry name" value="ANL_N_sf"/>
</dbReference>
<evidence type="ECO:0000313" key="3">
    <source>
        <dbReference type="EMBL" id="BBL05917.1"/>
    </source>
</evidence>
<dbReference type="Pfam" id="PF23572">
    <property type="entry name" value="GH3_C"/>
    <property type="match status" value="1"/>
</dbReference>
<feature type="domain" description="GH3 middle" evidence="1">
    <location>
        <begin position="293"/>
        <end position="355"/>
    </location>
</feature>
<keyword evidence="4" id="KW-1185">Reference proteome</keyword>
<dbReference type="Proteomes" id="UP000319374">
    <property type="component" value="Chromosome"/>
</dbReference>
<gene>
    <name evidence="3" type="ORF">A5CPEGH6_05550</name>
</gene>
<dbReference type="EMBL" id="AP019736">
    <property type="protein sequence ID" value="BBL05917.1"/>
    <property type="molecule type" value="Genomic_DNA"/>
</dbReference>
<evidence type="ECO:0000259" key="1">
    <source>
        <dbReference type="Pfam" id="PF23571"/>
    </source>
</evidence>
<sequence length="494" mass="56786">MSFRNTILKTWFSQRARAIDRFRRHPVETQERMLRRLVRRGRLTEFGDRYDLRHIRSVERFQSQVETFDYETFKPYVERMMAGVRSVTAPGRVRLFARSSGTTSDRSKYIPVTRESLWWNHTLGMRDVATLYAAARPGTRVFDGKTLTLGGSCACEGRNLVGDLSALLIHETTFWSGWFRAPRIGTAIIPDFDAKCEAICRECVGEPITAFAGVPSWNLALMRRVLEFTGRKNLLEVWPRLELFAHGGVEFTPYRRMFEELLPSEGMHYMETYNASEGFFALADDPGRDDMLLMLDYGTFFEFRDGERIVPLADVECGKVYAMLVTSNNGLWRYEIGDTVEFTSTTPYRIRFAGRTKQYINVFGEELIADNADRALAAACRASGAAVAEYTVAPCYMSLRERGAHEWIVEFDREPESAERFAGALDEALRAVNSDYDAKRRTTLERQRIVTVPRGYFLRWMRARGKNKVPRLVNDRRVADDVLALDGERITEQD</sequence>
<dbReference type="AlphaFoldDB" id="A0A4Y1WY84"/>
<dbReference type="InterPro" id="IPR055377">
    <property type="entry name" value="GH3_M"/>
</dbReference>
<evidence type="ECO:0008006" key="5">
    <source>
        <dbReference type="Google" id="ProtNLM"/>
    </source>
</evidence>
<protein>
    <recommendedName>
        <fullName evidence="5">GH3 auxin-responsive promoter</fullName>
    </recommendedName>
</protein>
<dbReference type="KEGG" id="ada:A5CPEGH6_05550"/>
<dbReference type="Pfam" id="PF03321">
    <property type="entry name" value="GH3"/>
    <property type="match status" value="1"/>
</dbReference>
<dbReference type="InterPro" id="IPR004993">
    <property type="entry name" value="GH3"/>
</dbReference>